<dbReference type="AlphaFoldDB" id="A0ABD5VK33"/>
<comment type="caution">
    <text evidence="3">The sequence shown here is derived from an EMBL/GenBank/DDBJ whole genome shotgun (WGS) entry which is preliminary data.</text>
</comment>
<evidence type="ECO:0000313" key="3">
    <source>
        <dbReference type="EMBL" id="MFC6955431.1"/>
    </source>
</evidence>
<accession>A0ABD5VK33</accession>
<protein>
    <submittedName>
        <fullName evidence="3">VWA domain-containing protein</fullName>
    </submittedName>
</protein>
<feature type="domain" description="VWFA" evidence="2">
    <location>
        <begin position="379"/>
        <end position="570"/>
    </location>
</feature>
<evidence type="ECO:0000256" key="1">
    <source>
        <dbReference type="SAM" id="Phobius"/>
    </source>
</evidence>
<dbReference type="Proteomes" id="UP001596395">
    <property type="component" value="Unassembled WGS sequence"/>
</dbReference>
<gene>
    <name evidence="3" type="ORF">ACFQGB_21415</name>
</gene>
<dbReference type="InterPro" id="IPR050525">
    <property type="entry name" value="ECM_Assembly_Org"/>
</dbReference>
<sequence length="906" mass="98558">MSNTSNHNQRDDRGVSELVGVVLLFGIVIAGSAMIFVSGTAVTDDVRAEGRVDAASSALVEMDSSVQSLAQRRGNNQEAVSMGAVDPNKAEISDTGQIELEINGECSATMQLSALEYNDDGGSTIAYEGGAIWKDTDAGLVTQKAPELGFQDGALQLQVVQIEGSVEDDEMRIDYDRTESIDKTEEIQEALFEPSDPSSNCDRPESLSITVTSDDYYRGWADHLESEFGASNVNVDEDAQTVTVDSIDLDVEYDVIDLPGSAGSVVSTPSGEGIQMPVTSPLYAGVTPPGDVVEYSGTVTFLGSMNANLHEYTSEEETWDNETVVDDVTLWANKSVQLPLDGSVDVQVNDTEFYWDNRTKTVWNNTTVRKRVNGTPPLEVSFVLDESGSMQWNDKMGKARDATREFLSVMKDDQGHRVNVVGYDYCSQEVYSNWWDQWRCADVELDVNTYQEFTTNQSAADAALSELQVGGGTPIPQAIEHASDEFRADGNASNNQVLILLTDGKDEDGAPYPYETAQEEIPDDVTVYTIGVGDDVNANVLENVATTGDGEGEYIPVSDTDELDSVFSAIARNETTEVIHINESTNKTISVKKQRTVTRNVTIPLDEGSVRRDVNVSRYLSNPEDFEVGDTVWVNGTRTVAAGESVSLQTSVNRTIEYANGTVEVEPVLVSRLVELSASRDVTVNESVVLGEEHTRWENESVTTETTHNIVLRRPTTIEATYNSSHDLWSGENVNAYTGGVERGAYSNIVVEEGSTLQFTPESYECEANTTHDEQVEIGGTDHNLTTCTSYGSTPANLDHEVQIYTNGETLPSASAPSWQMSLESMLTLDGRQYYERQGGDLVASNLSSNQAIVVVESDDEAGRDNNNVVMLVELGESDETTGKHLVNVEVTAVSAQSGDADDDDD</sequence>
<evidence type="ECO:0000313" key="4">
    <source>
        <dbReference type="Proteomes" id="UP001596395"/>
    </source>
</evidence>
<keyword evidence="1" id="KW-0472">Membrane</keyword>
<proteinExistence type="predicted"/>
<dbReference type="PROSITE" id="PS50234">
    <property type="entry name" value="VWFA"/>
    <property type="match status" value="1"/>
</dbReference>
<dbReference type="Pfam" id="PF00092">
    <property type="entry name" value="VWA"/>
    <property type="match status" value="1"/>
</dbReference>
<dbReference type="Pfam" id="PF23960">
    <property type="entry name" value="DUF7289"/>
    <property type="match status" value="1"/>
</dbReference>
<keyword evidence="4" id="KW-1185">Reference proteome</keyword>
<dbReference type="InterPro" id="IPR036465">
    <property type="entry name" value="vWFA_dom_sf"/>
</dbReference>
<feature type="transmembrane region" description="Helical" evidence="1">
    <location>
        <begin position="21"/>
        <end position="42"/>
    </location>
</feature>
<dbReference type="RefSeq" id="WP_336352357.1">
    <property type="nucleotide sequence ID" value="NZ_JAZAQL010000006.1"/>
</dbReference>
<dbReference type="SUPFAM" id="SSF53300">
    <property type="entry name" value="vWA-like"/>
    <property type="match status" value="1"/>
</dbReference>
<evidence type="ECO:0000259" key="2">
    <source>
        <dbReference type="PROSITE" id="PS50234"/>
    </source>
</evidence>
<organism evidence="3 4">
    <name type="scientific">Halorubellus litoreus</name>
    <dbReference type="NCBI Taxonomy" id="755308"/>
    <lineage>
        <taxon>Archaea</taxon>
        <taxon>Methanobacteriati</taxon>
        <taxon>Methanobacteriota</taxon>
        <taxon>Stenosarchaea group</taxon>
        <taxon>Halobacteria</taxon>
        <taxon>Halobacteriales</taxon>
        <taxon>Halorubellaceae</taxon>
        <taxon>Halorubellus</taxon>
    </lineage>
</organism>
<dbReference type="CDD" id="cd00198">
    <property type="entry name" value="vWFA"/>
    <property type="match status" value="1"/>
</dbReference>
<keyword evidence="1" id="KW-1133">Transmembrane helix</keyword>
<dbReference type="EMBL" id="JBHSXN010000006">
    <property type="protein sequence ID" value="MFC6955431.1"/>
    <property type="molecule type" value="Genomic_DNA"/>
</dbReference>
<dbReference type="Gene3D" id="3.40.50.410">
    <property type="entry name" value="von Willebrand factor, type A domain"/>
    <property type="match status" value="1"/>
</dbReference>
<reference evidence="3 4" key="1">
    <citation type="journal article" date="2019" name="Int. J. Syst. Evol. Microbiol.">
        <title>The Global Catalogue of Microorganisms (GCM) 10K type strain sequencing project: providing services to taxonomists for standard genome sequencing and annotation.</title>
        <authorList>
            <consortium name="The Broad Institute Genomics Platform"/>
            <consortium name="The Broad Institute Genome Sequencing Center for Infectious Disease"/>
            <person name="Wu L."/>
            <person name="Ma J."/>
        </authorList>
    </citation>
    <scope>NUCLEOTIDE SEQUENCE [LARGE SCALE GENOMIC DNA]</scope>
    <source>
        <strain evidence="3 4">GX26</strain>
    </source>
</reference>
<dbReference type="SMART" id="SM00327">
    <property type="entry name" value="VWA"/>
    <property type="match status" value="1"/>
</dbReference>
<dbReference type="PANTHER" id="PTHR24020">
    <property type="entry name" value="COLLAGEN ALPHA"/>
    <property type="match status" value="1"/>
</dbReference>
<dbReference type="InterPro" id="IPR002035">
    <property type="entry name" value="VWF_A"/>
</dbReference>
<keyword evidence="1" id="KW-0812">Transmembrane</keyword>
<dbReference type="InterPro" id="IPR055713">
    <property type="entry name" value="DUF7289"/>
</dbReference>
<name>A0ABD5VK33_9EURY</name>